<keyword evidence="1" id="KW-0175">Coiled coil</keyword>
<dbReference type="EMBL" id="LHZX01000222">
    <property type="protein sequence ID" value="KXV70500.1"/>
    <property type="molecule type" value="Genomic_DNA"/>
</dbReference>
<evidence type="ECO:0000313" key="2">
    <source>
        <dbReference type="EMBL" id="KXV70500.1"/>
    </source>
</evidence>
<dbReference type="PATRIC" id="fig|178901.14.peg.1412"/>
<protein>
    <submittedName>
        <fullName evidence="2">Uncharacterized protein</fullName>
    </submittedName>
</protein>
<dbReference type="Proteomes" id="UP000075377">
    <property type="component" value="Unassembled WGS sequence"/>
</dbReference>
<proteinExistence type="predicted"/>
<evidence type="ECO:0000256" key="1">
    <source>
        <dbReference type="SAM" id="Coils"/>
    </source>
</evidence>
<comment type="caution">
    <text evidence="2">The sequence shown here is derived from an EMBL/GenBank/DDBJ whole genome shotgun (WGS) entry which is preliminary data.</text>
</comment>
<gene>
    <name evidence="2" type="ORF">AD951_02735</name>
</gene>
<feature type="coiled-coil region" evidence="1">
    <location>
        <begin position="48"/>
        <end position="79"/>
    </location>
</feature>
<accession>A0A149UR85</accession>
<organism evidence="2 3">
    <name type="scientific">Acetobacter malorum</name>
    <dbReference type="NCBI Taxonomy" id="178901"/>
    <lineage>
        <taxon>Bacteria</taxon>
        <taxon>Pseudomonadati</taxon>
        <taxon>Pseudomonadota</taxon>
        <taxon>Alphaproteobacteria</taxon>
        <taxon>Acetobacterales</taxon>
        <taxon>Acetobacteraceae</taxon>
        <taxon>Acetobacter</taxon>
    </lineage>
</organism>
<evidence type="ECO:0000313" key="3">
    <source>
        <dbReference type="Proteomes" id="UP000075377"/>
    </source>
</evidence>
<sequence>MAALAEQEKQMETSRAALASARAGIDAERERVLEAARQQAETERGAIISHARDEVAALDEAARKAMDREQDERRAAQQNEAVSLAVDIARHLLASTGAQPSTQTALFSGLVKAVAALPDHERESLKTGFVLASSMDLSIDERKKSEATLGNVIGITPPIRWITDTALIQGFAIRTSHLTVSSNWQADLQRIRETLTHV</sequence>
<reference evidence="2 3" key="1">
    <citation type="submission" date="2015-06" db="EMBL/GenBank/DDBJ databases">
        <title>Improved classification and identification of acetic acid bacteria using matrix-assisted laser desorption/ionization time-of-flight mass spectrometry; Gluconobacter nephelii and Gluconobacter uchimurae are later heterotypic synonyms of Gluconobacter japonicus and Gluconobacter oxydans, respectively.</title>
        <authorList>
            <person name="Li L."/>
            <person name="Cleenwerck I."/>
            <person name="De Vuyst L."/>
            <person name="Vandamme P."/>
        </authorList>
    </citation>
    <scope>NUCLEOTIDE SEQUENCE [LARGE SCALE GENOMIC DNA]</scope>
    <source>
        <strain evidence="2 3">LMG 1699</strain>
    </source>
</reference>
<dbReference type="AlphaFoldDB" id="A0A149UR85"/>
<name>A0A149UR85_9PROT</name>
<dbReference type="CDD" id="cd06503">
    <property type="entry name" value="ATP-synt_Fo_b"/>
    <property type="match status" value="1"/>
</dbReference>